<organism evidence="2 3">
    <name type="scientific">Lasallia pustulata</name>
    <dbReference type="NCBI Taxonomy" id="136370"/>
    <lineage>
        <taxon>Eukaryota</taxon>
        <taxon>Fungi</taxon>
        <taxon>Dikarya</taxon>
        <taxon>Ascomycota</taxon>
        <taxon>Pezizomycotina</taxon>
        <taxon>Lecanoromycetes</taxon>
        <taxon>OSLEUM clade</taxon>
        <taxon>Umbilicariomycetidae</taxon>
        <taxon>Umbilicariales</taxon>
        <taxon>Umbilicariaceae</taxon>
        <taxon>Lasallia</taxon>
    </lineage>
</organism>
<evidence type="ECO:0000313" key="2">
    <source>
        <dbReference type="EMBL" id="KAA6409749.1"/>
    </source>
</evidence>
<dbReference type="Proteomes" id="UP000324767">
    <property type="component" value="Unassembled WGS sequence"/>
</dbReference>
<reference evidence="2 3" key="1">
    <citation type="submission" date="2019-09" db="EMBL/GenBank/DDBJ databases">
        <title>The hologenome of the rock-dwelling lichen Lasallia pustulata.</title>
        <authorList>
            <person name="Greshake Tzovaras B."/>
            <person name="Segers F."/>
            <person name="Bicker A."/>
            <person name="Dal Grande F."/>
            <person name="Otte J."/>
            <person name="Hankeln T."/>
            <person name="Schmitt I."/>
            <person name="Ebersberger I."/>
        </authorList>
    </citation>
    <scope>NUCLEOTIDE SEQUENCE [LARGE SCALE GENOMIC DNA]</scope>
    <source>
        <strain evidence="2">A1-1</strain>
    </source>
</reference>
<protein>
    <submittedName>
        <fullName evidence="2">Uncharacterized protein</fullName>
    </submittedName>
</protein>
<sequence length="71" mass="7468">MTEQISTQRCDLFTATSNTATSSGPITSEMQIRGRIGPGLGSPRPPISVSSGEGKDGEEELDDDAKENSLL</sequence>
<dbReference type="EMBL" id="VXIT01000010">
    <property type="protein sequence ID" value="KAA6409749.1"/>
    <property type="molecule type" value="Genomic_DNA"/>
</dbReference>
<evidence type="ECO:0000313" key="3">
    <source>
        <dbReference type="Proteomes" id="UP000324767"/>
    </source>
</evidence>
<evidence type="ECO:0000256" key="1">
    <source>
        <dbReference type="SAM" id="MobiDB-lite"/>
    </source>
</evidence>
<feature type="compositionally biased region" description="Acidic residues" evidence="1">
    <location>
        <begin position="56"/>
        <end position="65"/>
    </location>
</feature>
<feature type="region of interest" description="Disordered" evidence="1">
    <location>
        <begin position="32"/>
        <end position="71"/>
    </location>
</feature>
<gene>
    <name evidence="2" type="ORF">FRX48_06361</name>
</gene>
<proteinExistence type="predicted"/>
<dbReference type="AlphaFoldDB" id="A0A5M8PJX3"/>
<accession>A0A5M8PJX3</accession>
<name>A0A5M8PJX3_9LECA</name>
<comment type="caution">
    <text evidence="2">The sequence shown here is derived from an EMBL/GenBank/DDBJ whole genome shotgun (WGS) entry which is preliminary data.</text>
</comment>